<dbReference type="PANTHER" id="PTHR47894">
    <property type="entry name" value="HTH-TYPE TRANSCRIPTIONAL REGULATOR GADX"/>
    <property type="match status" value="1"/>
</dbReference>
<keyword evidence="1" id="KW-0805">Transcription regulation</keyword>
<reference evidence="6" key="1">
    <citation type="submission" date="2022-03" db="EMBL/GenBank/DDBJ databases">
        <authorList>
            <person name="Woo C.Y."/>
        </authorList>
    </citation>
    <scope>NUCLEOTIDE SEQUENCE</scope>
    <source>
        <strain evidence="6">CYS-02</strain>
    </source>
</reference>
<dbReference type="PANTHER" id="PTHR47894:SF1">
    <property type="entry name" value="HTH-TYPE TRANSCRIPTIONAL REGULATOR VQSM"/>
    <property type="match status" value="1"/>
</dbReference>
<sequence length="356" mass="39511">MPAARTSTSPARPAPSDLSTGPAVTPMALVAAVVRAYRQYGKDPSGALHLAQITPESVRDPAARVTARQMEAVSAAAMQELDDEALGWFRRPLPWGSYGMLARASLTSPDLGVALRRWCRHHGLLTDDVVFSLSITGQVATLTLAEHQDLGRQREICLVYLLRNAHGLASWYIDSRIALLEVGLPFAAPPHRDAYDTMFGTAVQFGAAQAQIRFDARYLRQPLRRDEAALRQMLRRALPLAVLQYRRDRLLVQRVRQLLATQGPQAQNADTLAALLNVSARTLHRQLKEEGASLQQIKDEVRRERAVALLHRTRRPIKQVAQEVGFRNEKSFIRAFRGWTGQAPAAFRRLGGPAEA</sequence>
<evidence type="ECO:0000313" key="6">
    <source>
        <dbReference type="EMBL" id="MCJ0761741.1"/>
    </source>
</evidence>
<dbReference type="SMART" id="SM00342">
    <property type="entry name" value="HTH_ARAC"/>
    <property type="match status" value="1"/>
</dbReference>
<dbReference type="Proteomes" id="UP001139447">
    <property type="component" value="Unassembled WGS sequence"/>
</dbReference>
<organism evidence="6 7">
    <name type="scientific">Variovorax terrae</name>
    <dbReference type="NCBI Taxonomy" id="2923278"/>
    <lineage>
        <taxon>Bacteria</taxon>
        <taxon>Pseudomonadati</taxon>
        <taxon>Pseudomonadota</taxon>
        <taxon>Betaproteobacteria</taxon>
        <taxon>Burkholderiales</taxon>
        <taxon>Comamonadaceae</taxon>
        <taxon>Variovorax</taxon>
    </lineage>
</organism>
<accession>A0A9X1VQ45</accession>
<dbReference type="Pfam" id="PF12833">
    <property type="entry name" value="HTH_18"/>
    <property type="match status" value="1"/>
</dbReference>
<evidence type="ECO:0000256" key="1">
    <source>
        <dbReference type="ARBA" id="ARBA00023015"/>
    </source>
</evidence>
<dbReference type="GO" id="GO:0005829">
    <property type="term" value="C:cytosol"/>
    <property type="evidence" value="ECO:0007669"/>
    <property type="project" value="TreeGrafter"/>
</dbReference>
<proteinExistence type="predicted"/>
<dbReference type="Pfam" id="PF12625">
    <property type="entry name" value="Arabinose_bd"/>
    <property type="match status" value="1"/>
</dbReference>
<evidence type="ECO:0000259" key="5">
    <source>
        <dbReference type="PROSITE" id="PS01124"/>
    </source>
</evidence>
<evidence type="ECO:0000256" key="3">
    <source>
        <dbReference type="ARBA" id="ARBA00023163"/>
    </source>
</evidence>
<evidence type="ECO:0000256" key="4">
    <source>
        <dbReference type="SAM" id="MobiDB-lite"/>
    </source>
</evidence>
<dbReference type="PROSITE" id="PS01124">
    <property type="entry name" value="HTH_ARAC_FAMILY_2"/>
    <property type="match status" value="1"/>
</dbReference>
<protein>
    <submittedName>
        <fullName evidence="6">AraC family transcriptional regulator</fullName>
    </submittedName>
</protein>
<keyword evidence="7" id="KW-1185">Reference proteome</keyword>
<dbReference type="GO" id="GO:0003700">
    <property type="term" value="F:DNA-binding transcription factor activity"/>
    <property type="evidence" value="ECO:0007669"/>
    <property type="project" value="InterPro"/>
</dbReference>
<gene>
    <name evidence="6" type="ORF">MMF98_00835</name>
</gene>
<feature type="domain" description="HTH araC/xylS-type" evidence="5">
    <location>
        <begin position="253"/>
        <end position="350"/>
    </location>
</feature>
<dbReference type="RefSeq" id="WP_243303074.1">
    <property type="nucleotide sequence ID" value="NZ_JALGBI010000001.1"/>
</dbReference>
<evidence type="ECO:0000313" key="7">
    <source>
        <dbReference type="Proteomes" id="UP001139447"/>
    </source>
</evidence>
<evidence type="ECO:0000256" key="2">
    <source>
        <dbReference type="ARBA" id="ARBA00023125"/>
    </source>
</evidence>
<dbReference type="EMBL" id="JALGBI010000001">
    <property type="protein sequence ID" value="MCJ0761741.1"/>
    <property type="molecule type" value="Genomic_DNA"/>
</dbReference>
<dbReference type="GO" id="GO:0000976">
    <property type="term" value="F:transcription cis-regulatory region binding"/>
    <property type="evidence" value="ECO:0007669"/>
    <property type="project" value="TreeGrafter"/>
</dbReference>
<dbReference type="AlphaFoldDB" id="A0A9X1VQ45"/>
<dbReference type="InterPro" id="IPR009057">
    <property type="entry name" value="Homeodomain-like_sf"/>
</dbReference>
<feature type="region of interest" description="Disordered" evidence="4">
    <location>
        <begin position="1"/>
        <end position="21"/>
    </location>
</feature>
<keyword evidence="3" id="KW-0804">Transcription</keyword>
<feature type="compositionally biased region" description="Polar residues" evidence="4">
    <location>
        <begin position="1"/>
        <end position="10"/>
    </location>
</feature>
<dbReference type="InterPro" id="IPR018060">
    <property type="entry name" value="HTH_AraC"/>
</dbReference>
<dbReference type="InterPro" id="IPR032687">
    <property type="entry name" value="AraC-type_N"/>
</dbReference>
<dbReference type="Gene3D" id="1.10.10.60">
    <property type="entry name" value="Homeodomain-like"/>
    <property type="match status" value="1"/>
</dbReference>
<name>A0A9X1VQ45_9BURK</name>
<dbReference type="SUPFAM" id="SSF46689">
    <property type="entry name" value="Homeodomain-like"/>
    <property type="match status" value="1"/>
</dbReference>
<keyword evidence="2" id="KW-0238">DNA-binding</keyword>
<comment type="caution">
    <text evidence="6">The sequence shown here is derived from an EMBL/GenBank/DDBJ whole genome shotgun (WGS) entry which is preliminary data.</text>
</comment>